<evidence type="ECO:0000313" key="6">
    <source>
        <dbReference type="EMBL" id="MBB5821634.1"/>
    </source>
</evidence>
<dbReference type="Gene3D" id="3.40.50.10740">
    <property type="entry name" value="Class I glutamine amidotransferase-like"/>
    <property type="match status" value="1"/>
</dbReference>
<feature type="domain" description="LD-carboxypeptidase N-terminal" evidence="4">
    <location>
        <begin position="5"/>
        <end position="79"/>
    </location>
</feature>
<sequence>MEWRSGTRRERAQEFNNALRDEGVAGVLWAVGGYAATHILDLLDYDAFRRSPKVICGYSDATVLHHALYAVSGCVTFYGPAVLTQMGECPAPHPFTVNEFKRVVMEAGHGLFPRCEDLIEEYVDWALDSTQPRRVDTAPPREALRGGTSAGPLLAGCLPSALQLLGTPWQPDYRDHVLVLEFPDVDYGPAQADKDLWQLRHAGLLDGIAALVVGRPRLWKAHAREQLRVILGEVLEGTSYPVVTEFETGHTDPMLTLPIGVPVEVSGTDVTLLEPAVF</sequence>
<feature type="active site" description="Charge relay system" evidence="3">
    <location>
        <position position="181"/>
    </location>
</feature>
<keyword evidence="2" id="KW-0378">Hydrolase</keyword>
<evidence type="ECO:0000256" key="1">
    <source>
        <dbReference type="ARBA" id="ARBA00010233"/>
    </source>
</evidence>
<dbReference type="SUPFAM" id="SSF141986">
    <property type="entry name" value="LD-carboxypeptidase A C-terminal domain-like"/>
    <property type="match status" value="1"/>
</dbReference>
<dbReference type="GO" id="GO:0004180">
    <property type="term" value="F:carboxypeptidase activity"/>
    <property type="evidence" value="ECO:0007669"/>
    <property type="project" value="UniProtKB-KW"/>
</dbReference>
<organism evidence="6 7">
    <name type="scientific">Streptosporangium becharense</name>
    <dbReference type="NCBI Taxonomy" id="1816182"/>
    <lineage>
        <taxon>Bacteria</taxon>
        <taxon>Bacillati</taxon>
        <taxon>Actinomycetota</taxon>
        <taxon>Actinomycetes</taxon>
        <taxon>Streptosporangiales</taxon>
        <taxon>Streptosporangiaceae</taxon>
        <taxon>Streptosporangium</taxon>
    </lineage>
</organism>
<dbReference type="InterPro" id="IPR040449">
    <property type="entry name" value="Peptidase_S66_N"/>
</dbReference>
<evidence type="ECO:0000256" key="2">
    <source>
        <dbReference type="ARBA" id="ARBA00022801"/>
    </source>
</evidence>
<keyword evidence="6" id="KW-0645">Protease</keyword>
<dbReference type="Pfam" id="PF17676">
    <property type="entry name" value="Peptidase_S66C"/>
    <property type="match status" value="1"/>
</dbReference>
<gene>
    <name evidence="6" type="ORF">F4562_004696</name>
</gene>
<dbReference type="InterPro" id="IPR027478">
    <property type="entry name" value="LdcA_N"/>
</dbReference>
<accession>A0A7W9IKA7</accession>
<feature type="active site" description="Nucleophile" evidence="3">
    <location>
        <position position="59"/>
    </location>
</feature>
<dbReference type="Proteomes" id="UP000540685">
    <property type="component" value="Unassembled WGS sequence"/>
</dbReference>
<dbReference type="Gene3D" id="3.50.30.60">
    <property type="entry name" value="LD-carboxypeptidase A C-terminal domain-like"/>
    <property type="match status" value="1"/>
</dbReference>
<dbReference type="Pfam" id="PF02016">
    <property type="entry name" value="Peptidase_S66"/>
    <property type="match status" value="1"/>
</dbReference>
<dbReference type="InterPro" id="IPR003507">
    <property type="entry name" value="S66_fam"/>
</dbReference>
<keyword evidence="7" id="KW-1185">Reference proteome</keyword>
<evidence type="ECO:0000259" key="4">
    <source>
        <dbReference type="Pfam" id="PF02016"/>
    </source>
</evidence>
<feature type="active site" description="Charge relay system" evidence="3">
    <location>
        <position position="250"/>
    </location>
</feature>
<comment type="caution">
    <text evidence="6">The sequence shown here is derived from an EMBL/GenBank/DDBJ whole genome shotgun (WGS) entry which is preliminary data.</text>
</comment>
<evidence type="ECO:0000256" key="3">
    <source>
        <dbReference type="PIRSR" id="PIRSR028757-1"/>
    </source>
</evidence>
<dbReference type="PIRSF" id="PIRSF028757">
    <property type="entry name" value="LD-carboxypeptidase"/>
    <property type="match status" value="1"/>
</dbReference>
<dbReference type="PANTHER" id="PTHR30237">
    <property type="entry name" value="MURAMOYLTETRAPEPTIDE CARBOXYPEPTIDASE"/>
    <property type="match status" value="1"/>
</dbReference>
<dbReference type="InterPro" id="IPR040921">
    <property type="entry name" value="Peptidase_S66C"/>
</dbReference>
<reference evidence="6 7" key="1">
    <citation type="submission" date="2020-08" db="EMBL/GenBank/DDBJ databases">
        <title>Sequencing the genomes of 1000 actinobacteria strains.</title>
        <authorList>
            <person name="Klenk H.-P."/>
        </authorList>
    </citation>
    <scope>NUCLEOTIDE SEQUENCE [LARGE SCALE GENOMIC DNA]</scope>
    <source>
        <strain evidence="6 7">DSM 46887</strain>
    </source>
</reference>
<comment type="similarity">
    <text evidence="1">Belongs to the peptidase S66 family.</text>
</comment>
<proteinExistence type="inferred from homology"/>
<dbReference type="InterPro" id="IPR027461">
    <property type="entry name" value="Carboxypeptidase_A_C_sf"/>
</dbReference>
<keyword evidence="6" id="KW-0121">Carboxypeptidase</keyword>
<evidence type="ECO:0000259" key="5">
    <source>
        <dbReference type="Pfam" id="PF17676"/>
    </source>
</evidence>
<feature type="domain" description="LD-carboxypeptidase C-terminal" evidence="5">
    <location>
        <begin position="151"/>
        <end position="265"/>
    </location>
</feature>
<dbReference type="SUPFAM" id="SSF52317">
    <property type="entry name" value="Class I glutamine amidotransferase-like"/>
    <property type="match status" value="1"/>
</dbReference>
<dbReference type="EMBL" id="JACHMP010000001">
    <property type="protein sequence ID" value="MBB5821634.1"/>
    <property type="molecule type" value="Genomic_DNA"/>
</dbReference>
<evidence type="ECO:0000313" key="7">
    <source>
        <dbReference type="Proteomes" id="UP000540685"/>
    </source>
</evidence>
<protein>
    <submittedName>
        <fullName evidence="6">Muramoyltetrapeptide carboxypeptidase LdcA involved in peptidoglycan recycling</fullName>
    </submittedName>
</protein>
<dbReference type="InterPro" id="IPR029062">
    <property type="entry name" value="Class_I_gatase-like"/>
</dbReference>
<name>A0A7W9IKA7_9ACTN</name>
<dbReference type="AlphaFoldDB" id="A0A7W9IKA7"/>